<feature type="domain" description="LysM" evidence="1">
    <location>
        <begin position="65"/>
        <end position="110"/>
    </location>
</feature>
<dbReference type="Pfam" id="PF10648">
    <property type="entry name" value="Gmad2"/>
    <property type="match status" value="1"/>
</dbReference>
<proteinExistence type="predicted"/>
<evidence type="ECO:0000259" key="1">
    <source>
        <dbReference type="PROSITE" id="PS51782"/>
    </source>
</evidence>
<accession>A0ABY4F5D9</accession>
<dbReference type="CDD" id="cd00118">
    <property type="entry name" value="LysM"/>
    <property type="match status" value="3"/>
</dbReference>
<organism evidence="2 3">
    <name type="scientific">Gracilibacillus caseinilyticus</name>
    <dbReference type="NCBI Taxonomy" id="2932256"/>
    <lineage>
        <taxon>Bacteria</taxon>
        <taxon>Bacillati</taxon>
        <taxon>Bacillota</taxon>
        <taxon>Bacilli</taxon>
        <taxon>Bacillales</taxon>
        <taxon>Bacillaceae</taxon>
        <taxon>Gracilibacillus</taxon>
    </lineage>
</organism>
<dbReference type="RefSeq" id="WP_244722263.1">
    <property type="nucleotide sequence ID" value="NZ_CP095072.1"/>
</dbReference>
<sequence length="265" mass="28842">MPIVNGTSFIYTVQQGDTLYSIATSIGGTVPLLVEANAIYPPVTDPYLIYPGQLLVTSTPGNRQVNHIVSNGETLNQISRRYATSVDLIQGINHQVENPDLIYPNQVLQVPALIYVIEHGDTLNTIAYRFGVSLSTLLEANRQRPGISPDVIYPGYQLIIPLPTSNNIAVFQPLPGTVVQEGQMLEGIARAFEGTILYQIVDQNGQLVKRETAIQTSAGAPAYGTFSTAIAFDLQPTAEAGELWVYTRSPRDGSMQDLVQIRIGL</sequence>
<dbReference type="Gene3D" id="3.10.350.10">
    <property type="entry name" value="LysM domain"/>
    <property type="match status" value="3"/>
</dbReference>
<feature type="domain" description="LysM" evidence="1">
    <location>
        <begin position="9"/>
        <end position="57"/>
    </location>
</feature>
<dbReference type="Pfam" id="PF01476">
    <property type="entry name" value="LysM"/>
    <property type="match status" value="3"/>
</dbReference>
<name>A0ABY4F5D9_9BACI</name>
<dbReference type="PROSITE" id="PS51782">
    <property type="entry name" value="LYSM"/>
    <property type="match status" value="3"/>
</dbReference>
<dbReference type="InterPro" id="IPR018911">
    <property type="entry name" value="Gmad2_Ig-like_dom"/>
</dbReference>
<dbReference type="SUPFAM" id="SSF54106">
    <property type="entry name" value="LysM domain"/>
    <property type="match status" value="3"/>
</dbReference>
<dbReference type="PANTHER" id="PTHR33734">
    <property type="entry name" value="LYSM DOMAIN-CONTAINING GPI-ANCHORED PROTEIN 2"/>
    <property type="match status" value="1"/>
</dbReference>
<keyword evidence="3" id="KW-1185">Reference proteome</keyword>
<dbReference type="InterPro" id="IPR036779">
    <property type="entry name" value="LysM_dom_sf"/>
</dbReference>
<dbReference type="SMART" id="SM00257">
    <property type="entry name" value="LysM"/>
    <property type="match status" value="3"/>
</dbReference>
<evidence type="ECO:0000313" key="2">
    <source>
        <dbReference type="EMBL" id="UOQ49676.1"/>
    </source>
</evidence>
<dbReference type="PANTHER" id="PTHR33734:SF22">
    <property type="entry name" value="MEMBRANE-BOUND LYTIC MUREIN TRANSGLYCOSYLASE D"/>
    <property type="match status" value="1"/>
</dbReference>
<feature type="domain" description="LysM" evidence="1">
    <location>
        <begin position="113"/>
        <end position="160"/>
    </location>
</feature>
<dbReference type="EMBL" id="CP095072">
    <property type="protein sequence ID" value="UOQ49676.1"/>
    <property type="molecule type" value="Genomic_DNA"/>
</dbReference>
<dbReference type="InterPro" id="IPR018392">
    <property type="entry name" value="LysM"/>
</dbReference>
<gene>
    <name evidence="2" type="ORF">MUN88_06235</name>
</gene>
<reference evidence="2 3" key="1">
    <citation type="submission" date="2022-04" db="EMBL/GenBank/DDBJ databases">
        <title>Gracilibacillus sp. isolated from saltern.</title>
        <authorList>
            <person name="Won M."/>
            <person name="Lee C.-M."/>
            <person name="Woen H.-Y."/>
            <person name="Kwon S.-W."/>
        </authorList>
    </citation>
    <scope>NUCLEOTIDE SEQUENCE [LARGE SCALE GENOMIC DNA]</scope>
    <source>
        <strain evidence="2 3">SSWR10-1</strain>
    </source>
</reference>
<evidence type="ECO:0000313" key="3">
    <source>
        <dbReference type="Proteomes" id="UP000831782"/>
    </source>
</evidence>
<dbReference type="Proteomes" id="UP000831782">
    <property type="component" value="Chromosome"/>
</dbReference>
<protein>
    <submittedName>
        <fullName evidence="2">LysM peptidoglycan-binding domain-containing protein</fullName>
    </submittedName>
</protein>